<dbReference type="InterPro" id="IPR008040">
    <property type="entry name" value="Hydant_A_N"/>
</dbReference>
<feature type="domain" description="Hydantoinase/oxoprolinase N-terminal" evidence="2">
    <location>
        <begin position="8"/>
        <end position="193"/>
    </location>
</feature>
<organism evidence="4 5">
    <name type="scientific">Spartinivicinus marinus</name>
    <dbReference type="NCBI Taxonomy" id="2994442"/>
    <lineage>
        <taxon>Bacteria</taxon>
        <taxon>Pseudomonadati</taxon>
        <taxon>Pseudomonadota</taxon>
        <taxon>Gammaproteobacteria</taxon>
        <taxon>Oceanospirillales</taxon>
        <taxon>Zooshikellaceae</taxon>
        <taxon>Spartinivicinus</taxon>
    </lineage>
</organism>
<dbReference type="RefSeq" id="WP_180569977.1">
    <property type="nucleotide sequence ID" value="NZ_JACCKB010000032.1"/>
</dbReference>
<dbReference type="InterPro" id="IPR002821">
    <property type="entry name" value="Hydantoinase_A"/>
</dbReference>
<feature type="domain" description="Acetophenone carboxylase-like C-terminal" evidence="3">
    <location>
        <begin position="511"/>
        <end position="675"/>
    </location>
</feature>
<dbReference type="Pfam" id="PF19278">
    <property type="entry name" value="Hydant_A_C"/>
    <property type="match status" value="1"/>
</dbReference>
<protein>
    <submittedName>
        <fullName evidence="4">Hydantoinase/oxoprolinase family protein</fullName>
    </submittedName>
</protein>
<evidence type="ECO:0000259" key="2">
    <source>
        <dbReference type="Pfam" id="PF05378"/>
    </source>
</evidence>
<reference evidence="4 5" key="1">
    <citation type="submission" date="2020-07" db="EMBL/GenBank/DDBJ databases">
        <title>Endozoicomonas sp. nov., isolated from sediment.</title>
        <authorList>
            <person name="Gu T."/>
        </authorList>
    </citation>
    <scope>NUCLEOTIDE SEQUENCE [LARGE SCALE GENOMIC DNA]</scope>
    <source>
        <strain evidence="4 5">SM1973</strain>
    </source>
</reference>
<name>A0A853IEN0_9GAMM</name>
<dbReference type="GO" id="GO:0017168">
    <property type="term" value="F:5-oxoprolinase (ATP-hydrolyzing) activity"/>
    <property type="evidence" value="ECO:0007669"/>
    <property type="project" value="TreeGrafter"/>
</dbReference>
<dbReference type="AlphaFoldDB" id="A0A853IEN0"/>
<dbReference type="Pfam" id="PF05378">
    <property type="entry name" value="Hydant_A_N"/>
    <property type="match status" value="1"/>
</dbReference>
<dbReference type="Proteomes" id="UP000569732">
    <property type="component" value="Unassembled WGS sequence"/>
</dbReference>
<dbReference type="PANTHER" id="PTHR11365:SF23">
    <property type="entry name" value="HYPOTHETICAL 5-OXOPROLINASE (EUROFUNG)-RELATED"/>
    <property type="match status" value="1"/>
</dbReference>
<dbReference type="InterPro" id="IPR045079">
    <property type="entry name" value="Oxoprolinase-like"/>
</dbReference>
<accession>A0A853IEN0</accession>
<gene>
    <name evidence="4" type="ORF">H0A36_18230</name>
</gene>
<dbReference type="InterPro" id="IPR049517">
    <property type="entry name" value="ACX-like_C"/>
</dbReference>
<dbReference type="Pfam" id="PF01968">
    <property type="entry name" value="Hydantoinase_A"/>
    <property type="match status" value="1"/>
</dbReference>
<dbReference type="PANTHER" id="PTHR11365">
    <property type="entry name" value="5-OXOPROLINASE RELATED"/>
    <property type="match status" value="1"/>
</dbReference>
<keyword evidence="5" id="KW-1185">Reference proteome</keyword>
<feature type="domain" description="Hydantoinase A/oxoprolinase" evidence="1">
    <location>
        <begin position="215"/>
        <end position="491"/>
    </location>
</feature>
<dbReference type="EMBL" id="JACCKB010000032">
    <property type="protein sequence ID" value="NYZ67957.1"/>
    <property type="molecule type" value="Genomic_DNA"/>
</dbReference>
<dbReference type="GO" id="GO:0006749">
    <property type="term" value="P:glutathione metabolic process"/>
    <property type="evidence" value="ECO:0007669"/>
    <property type="project" value="TreeGrafter"/>
</dbReference>
<sequence>MTHPLHLLGVDTGGTFTDFVYLQTVPLSTTSAATGDQVTAEVVIHKVLSTPQAPAQAIWQGISEMGLQPLIEAGSLLLIHGSTVATNAALEGKGVKTLYVTNEGFADVLTIGRQQRQELYNFQPDPIKPPVPKALCIEVGCRLDAKGNNILPLTGIDIYKLQQAVAEHQPAAVAINLLFSFLNDADEKALEAAVSDRTFTSRSSFVLPEYREYERGMATWLNAWLGPIVASYLNELCRVTAPCPVAVMQSSGGTTAAEQASNRAVNLLLSGPAGGLSAASFIGNLIGQSKLITFDMGGTSTDVALIDGRFKLTNEGKIANYPVAVPMVDMHTIGAGGGSIAYLDSGGMLQVGPVSAGAEPGPACYGLGGYSPTVTDANLVLGHLPSATLLGGSLKLDIKAAKQTVADLGETVGLVTEEMAKGIIQLANEHMVNAIRVISIQKGYDPQEFTLCCFGGAGGQHVCAVADALGMAQAIVPVNSGVLSALGMLAAPRSRQLVHTYQKPFSQLIESELHQAFCHLKHNGVAELAAEGLAEAELTVDAEVDVRYLGQSFTLTVPCDWQQPDLRAMQEAFHLAHQAHYGHRMESGVELVNLRLALKAPQLAIELPEIECQPLTEVDCCHVHGVSSKVPIYQRAELGRGIIIQGPAIVCEQVATTYLAPGWQAEVDRFGNLQLNRQNN</sequence>
<evidence type="ECO:0000313" key="5">
    <source>
        <dbReference type="Proteomes" id="UP000569732"/>
    </source>
</evidence>
<evidence type="ECO:0000259" key="3">
    <source>
        <dbReference type="Pfam" id="PF19278"/>
    </source>
</evidence>
<dbReference type="GO" id="GO:0005829">
    <property type="term" value="C:cytosol"/>
    <property type="evidence" value="ECO:0007669"/>
    <property type="project" value="TreeGrafter"/>
</dbReference>
<evidence type="ECO:0000259" key="1">
    <source>
        <dbReference type="Pfam" id="PF01968"/>
    </source>
</evidence>
<comment type="caution">
    <text evidence="4">The sequence shown here is derived from an EMBL/GenBank/DDBJ whole genome shotgun (WGS) entry which is preliminary data.</text>
</comment>
<proteinExistence type="predicted"/>
<evidence type="ECO:0000313" key="4">
    <source>
        <dbReference type="EMBL" id="NYZ67957.1"/>
    </source>
</evidence>